<dbReference type="Pfam" id="PF03372">
    <property type="entry name" value="Exo_endo_phos"/>
    <property type="match status" value="1"/>
</dbReference>
<dbReference type="InterPro" id="IPR043502">
    <property type="entry name" value="DNA/RNA_pol_sf"/>
</dbReference>
<dbReference type="InterPro" id="IPR000477">
    <property type="entry name" value="RT_dom"/>
</dbReference>
<dbReference type="InterPro" id="IPR005135">
    <property type="entry name" value="Endo/exonuclease/phosphatase"/>
</dbReference>
<feature type="region of interest" description="Disordered" evidence="1">
    <location>
        <begin position="16"/>
        <end position="41"/>
    </location>
</feature>
<dbReference type="AlphaFoldDB" id="A0A8D8R4H2"/>
<reference evidence="3" key="1">
    <citation type="submission" date="2021-05" db="EMBL/GenBank/DDBJ databases">
        <authorList>
            <person name="Alioto T."/>
            <person name="Alioto T."/>
            <person name="Gomez Garrido J."/>
        </authorList>
    </citation>
    <scope>NUCLEOTIDE SEQUENCE</scope>
</reference>
<evidence type="ECO:0000256" key="1">
    <source>
        <dbReference type="SAM" id="MobiDB-lite"/>
    </source>
</evidence>
<dbReference type="CDD" id="cd01650">
    <property type="entry name" value="RT_nLTR_like"/>
    <property type="match status" value="1"/>
</dbReference>
<organism evidence="3">
    <name type="scientific">Cacopsylla melanoneura</name>
    <dbReference type="NCBI Taxonomy" id="428564"/>
    <lineage>
        <taxon>Eukaryota</taxon>
        <taxon>Metazoa</taxon>
        <taxon>Ecdysozoa</taxon>
        <taxon>Arthropoda</taxon>
        <taxon>Hexapoda</taxon>
        <taxon>Insecta</taxon>
        <taxon>Pterygota</taxon>
        <taxon>Neoptera</taxon>
        <taxon>Paraneoptera</taxon>
        <taxon>Hemiptera</taxon>
        <taxon>Sternorrhyncha</taxon>
        <taxon>Psylloidea</taxon>
        <taxon>Psyllidae</taxon>
        <taxon>Psyllinae</taxon>
        <taxon>Cacopsylla</taxon>
    </lineage>
</organism>
<dbReference type="InterPro" id="IPR043128">
    <property type="entry name" value="Rev_trsase/Diguanyl_cyclase"/>
</dbReference>
<proteinExistence type="predicted"/>
<dbReference type="SUPFAM" id="SSF56672">
    <property type="entry name" value="DNA/RNA polymerases"/>
    <property type="match status" value="1"/>
</dbReference>
<feature type="domain" description="Reverse transcriptase" evidence="2">
    <location>
        <begin position="566"/>
        <end position="834"/>
    </location>
</feature>
<dbReference type="Gene3D" id="3.30.70.270">
    <property type="match status" value="1"/>
</dbReference>
<protein>
    <submittedName>
        <fullName evidence="3">Craniofacial development protein 2</fullName>
    </submittedName>
</protein>
<dbReference type="InterPro" id="IPR036691">
    <property type="entry name" value="Endo/exonu/phosph_ase_sf"/>
</dbReference>
<evidence type="ECO:0000313" key="3">
    <source>
        <dbReference type="EMBL" id="CAG6644258.1"/>
    </source>
</evidence>
<accession>A0A8D8R4H2</accession>
<dbReference type="PANTHER" id="PTHR47027">
    <property type="entry name" value="REVERSE TRANSCRIPTASE DOMAIN-CONTAINING PROTEIN"/>
    <property type="match status" value="1"/>
</dbReference>
<dbReference type="PROSITE" id="PS50878">
    <property type="entry name" value="RT_POL"/>
    <property type="match status" value="1"/>
</dbReference>
<name>A0A8D8R4H2_9HEMI</name>
<dbReference type="GO" id="GO:0003824">
    <property type="term" value="F:catalytic activity"/>
    <property type="evidence" value="ECO:0007669"/>
    <property type="project" value="InterPro"/>
</dbReference>
<dbReference type="EMBL" id="HBUF01131456">
    <property type="protein sequence ID" value="CAG6644258.1"/>
    <property type="molecule type" value="Transcribed_RNA"/>
</dbReference>
<feature type="compositionally biased region" description="Low complexity" evidence="1">
    <location>
        <begin position="18"/>
        <end position="32"/>
    </location>
</feature>
<sequence>MTTVVLRCVWQGETSALSSQSPTPTKSMMSSSRLNQSGSKLGPQSVFREVSDLEEAFQIKSKLKKQNILKIGTWNVRSMGVTGKLENVMLEMRRLDLEIVGVSETRWKDQGDYWNGNFRIIYSGDETGKNGVGLVMNKEWGNRVKNAVLFNNRIILVKMQINEKETLNIIQVYLPTSRYTEEEVEEVYEQIDDVLELTANNEATIILGDWNAVVGSIKEDNVMGNYGYGRKNNRGERLIDFCKEKDLVITNTLFQQPMSRRYTWTAPGGNMRYQIDYILVKRIHQKYVLQSKTYPGADINSDHNLLCMKIRLQNKKKIRRTFNNKKYDIAKLKVDEIRNQYQKSVQDKIRNIDDHEIPSDVNGKWTLFKNAIKEAASTVIGLTKNSPRKPWIDEMVIDLIEERRQYKNGKSLEEKIKYKQLKNAVNRAAKRAKEKWLIELHEEIDQYMRRGQMEKAYNLINKYFGAKKLLGNTIEDAEGKLLFDDGKITKRWKEYIEKLYDDSDEIHEIGAEEVGGEENNVTREEFDRALKDLKAKKAIGKDEVTAELLKALPEDMKQLLFEITKDIYASGEVPEDFKESRIVLLPKKSKSKKCEDFRTLSILSHASKILTTIVKRRIQDKIDLQLDDDQFGFRNGRGTREAILALRLITEECMRVNKPVYIAFVDLQKAFDNVNWNLMMEILKDSNVTFKDRRIISNLYKNQRAYIEINKESETAAIKKGVRQGCQISPYLFNIYIEKAINESKECCTGVMLSGRRVQMLRFADDIAVLAPDEFNLKRSLETMNEVFEKYKMKINMKKTEILVCTKDSEEINIQVNNETIKQINTFKYLGSNINEDARCTTDIKQRIALAKIAFNKKKTLLCSNNVSLRIRKQLIKSLIWSVALYGSEAWTVSETDKKRIEAFEMWCWRRMKKIKWTERITNDRVLELVEERRQMWKTLEERRQKWMGHLFRHNEYMINIIEGKMSGHQGRGRPRLSYIEQVIKSSESRTYQEKTAERCGWRSANQSSD</sequence>
<dbReference type="SUPFAM" id="SSF56219">
    <property type="entry name" value="DNase I-like"/>
    <property type="match status" value="1"/>
</dbReference>
<dbReference type="Pfam" id="PF00078">
    <property type="entry name" value="RVT_1"/>
    <property type="match status" value="1"/>
</dbReference>
<dbReference type="PANTHER" id="PTHR47027:SF20">
    <property type="entry name" value="REVERSE TRANSCRIPTASE-LIKE PROTEIN WITH RNA-DIRECTED DNA POLYMERASE DOMAIN"/>
    <property type="match status" value="1"/>
</dbReference>
<evidence type="ECO:0000259" key="2">
    <source>
        <dbReference type="PROSITE" id="PS50878"/>
    </source>
</evidence>
<dbReference type="CDD" id="cd09076">
    <property type="entry name" value="L1-EN"/>
    <property type="match status" value="1"/>
</dbReference>
<dbReference type="GO" id="GO:0071897">
    <property type="term" value="P:DNA biosynthetic process"/>
    <property type="evidence" value="ECO:0007669"/>
    <property type="project" value="UniProtKB-ARBA"/>
</dbReference>
<dbReference type="Gene3D" id="3.60.10.10">
    <property type="entry name" value="Endonuclease/exonuclease/phosphatase"/>
    <property type="match status" value="1"/>
</dbReference>